<evidence type="ECO:0000313" key="1">
    <source>
        <dbReference type="EMBL" id="EYT47813.1"/>
    </source>
</evidence>
<name>A0A022KV76_9MICO</name>
<protein>
    <submittedName>
        <fullName evidence="1">Uncharacterized protein</fullName>
    </submittedName>
</protein>
<sequence>MAHAFRRRGDGSLVCRLDAEEKAIIAQVAQETADLIRADLGIGAGSGAIQRAAESEDPLQRLEAEFASRDAREPTDSAVKKLFPDASEDPALAAEYRRLGQQDLADGKIADLRRVMTVMDSSGPGRSEVALDEADAVVFLRALNDVRIVLADRLGLQRDGDFDTVRMLQQIGERVPDAAPADQEHVGGDVVIAVYELLSWLQESLLRAMD</sequence>
<organism evidence="1 2">
    <name type="scientific">Brachybacterium muris UCD-AY4</name>
    <dbReference type="NCBI Taxonomy" id="1249481"/>
    <lineage>
        <taxon>Bacteria</taxon>
        <taxon>Bacillati</taxon>
        <taxon>Actinomycetota</taxon>
        <taxon>Actinomycetes</taxon>
        <taxon>Micrococcales</taxon>
        <taxon>Dermabacteraceae</taxon>
        <taxon>Brachybacterium</taxon>
    </lineage>
</organism>
<dbReference type="Proteomes" id="UP000019754">
    <property type="component" value="Unassembled WGS sequence"/>
</dbReference>
<proteinExistence type="predicted"/>
<dbReference type="HOGENOM" id="CLU_087287_2_0_11"/>
<gene>
    <name evidence="1" type="ORF">D641_0114480</name>
</gene>
<dbReference type="OrthoDB" id="3268479at2"/>
<accession>A0A022KV76</accession>
<dbReference type="InterPro" id="IPR018561">
    <property type="entry name" value="AosR"/>
</dbReference>
<evidence type="ECO:0000313" key="2">
    <source>
        <dbReference type="Proteomes" id="UP000019754"/>
    </source>
</evidence>
<dbReference type="STRING" id="1249481.D641_0114480"/>
<dbReference type="AlphaFoldDB" id="A0A022KV76"/>
<dbReference type="Pfam" id="PF09438">
    <property type="entry name" value="DUF2017"/>
    <property type="match status" value="1"/>
</dbReference>
<comment type="caution">
    <text evidence="1">The sequence shown here is derived from an EMBL/GenBank/DDBJ whole genome shotgun (WGS) entry which is preliminary data.</text>
</comment>
<reference evidence="1 2" key="1">
    <citation type="journal article" date="2013" name="Genome Announc.">
        <title>Draft genome sequence of an Actinobacterium, Brachybacterium muris strain UCD-AY4.</title>
        <authorList>
            <person name="Lo J.R."/>
            <person name="Lang J.M."/>
            <person name="Darling A.E."/>
            <person name="Eisen J.A."/>
            <person name="Coil D.A."/>
        </authorList>
    </citation>
    <scope>NUCLEOTIDE SEQUENCE [LARGE SCALE GENOMIC DNA]</scope>
    <source>
        <strain evidence="1 2">UCD-AY4</strain>
    </source>
</reference>
<keyword evidence="2" id="KW-1185">Reference proteome</keyword>
<dbReference type="EMBL" id="AORC01000023">
    <property type="protein sequence ID" value="EYT47813.1"/>
    <property type="molecule type" value="Genomic_DNA"/>
</dbReference>
<dbReference type="RefSeq" id="WP_017824215.1">
    <property type="nucleotide sequence ID" value="NZ_AORC01000023.1"/>
</dbReference>